<organism evidence="1 2">
    <name type="scientific">Sesamum angolense</name>
    <dbReference type="NCBI Taxonomy" id="2727404"/>
    <lineage>
        <taxon>Eukaryota</taxon>
        <taxon>Viridiplantae</taxon>
        <taxon>Streptophyta</taxon>
        <taxon>Embryophyta</taxon>
        <taxon>Tracheophyta</taxon>
        <taxon>Spermatophyta</taxon>
        <taxon>Magnoliopsida</taxon>
        <taxon>eudicotyledons</taxon>
        <taxon>Gunneridae</taxon>
        <taxon>Pentapetalae</taxon>
        <taxon>asterids</taxon>
        <taxon>lamiids</taxon>
        <taxon>Lamiales</taxon>
        <taxon>Pedaliaceae</taxon>
        <taxon>Sesamum</taxon>
    </lineage>
</organism>
<gene>
    <name evidence="1" type="ORF">Sango_1250600</name>
</gene>
<reference evidence="1" key="2">
    <citation type="journal article" date="2024" name="Plant">
        <title>Genomic evolution and insights into agronomic trait innovations of Sesamum species.</title>
        <authorList>
            <person name="Miao H."/>
            <person name="Wang L."/>
            <person name="Qu L."/>
            <person name="Liu H."/>
            <person name="Sun Y."/>
            <person name="Le M."/>
            <person name="Wang Q."/>
            <person name="Wei S."/>
            <person name="Zheng Y."/>
            <person name="Lin W."/>
            <person name="Duan Y."/>
            <person name="Cao H."/>
            <person name="Xiong S."/>
            <person name="Wang X."/>
            <person name="Wei L."/>
            <person name="Li C."/>
            <person name="Ma Q."/>
            <person name="Ju M."/>
            <person name="Zhao R."/>
            <person name="Li G."/>
            <person name="Mu C."/>
            <person name="Tian Q."/>
            <person name="Mei H."/>
            <person name="Zhang T."/>
            <person name="Gao T."/>
            <person name="Zhang H."/>
        </authorList>
    </citation>
    <scope>NUCLEOTIDE SEQUENCE</scope>
    <source>
        <strain evidence="1">K16</strain>
    </source>
</reference>
<comment type="caution">
    <text evidence="1">The sequence shown here is derived from an EMBL/GenBank/DDBJ whole genome shotgun (WGS) entry which is preliminary data.</text>
</comment>
<keyword evidence="2" id="KW-1185">Reference proteome</keyword>
<dbReference type="AlphaFoldDB" id="A0AAE1WQJ4"/>
<sequence>MKHVQEQDAQIARLINKADNVDASYIMGKQVEAHDEVEASPKQHYTEKDKYSKEIQISYDGLIFVDQLKKFIEGTIRSKIEGSSKSSLTYSKPYTPRIDSMKMPIAGSIDGWEQLEQAFLNRFYSNRRTVSMVELTNSHQWKEEPIIGYINRIGHLRHDTELSMTASGVEGPPIQELRRTKEKQEVKKLGKTFSKVPSKESIVVNVAPFKLKSTAKDNVVVENNVPYERSQRKLTLKEMQAR</sequence>
<name>A0AAE1WQJ4_9LAMI</name>
<evidence type="ECO:0000313" key="1">
    <source>
        <dbReference type="EMBL" id="KAK4397751.1"/>
    </source>
</evidence>
<evidence type="ECO:0000313" key="2">
    <source>
        <dbReference type="Proteomes" id="UP001289374"/>
    </source>
</evidence>
<dbReference type="PANTHER" id="PTHR33437">
    <property type="entry name" value="OS06G0361200 PROTEIN"/>
    <property type="match status" value="1"/>
</dbReference>
<protein>
    <submittedName>
        <fullName evidence="1">Uncharacterized protein</fullName>
    </submittedName>
</protein>
<dbReference type="EMBL" id="JACGWL010000007">
    <property type="protein sequence ID" value="KAK4397751.1"/>
    <property type="molecule type" value="Genomic_DNA"/>
</dbReference>
<dbReference type="Proteomes" id="UP001289374">
    <property type="component" value="Unassembled WGS sequence"/>
</dbReference>
<reference evidence="1" key="1">
    <citation type="submission" date="2020-06" db="EMBL/GenBank/DDBJ databases">
        <authorList>
            <person name="Li T."/>
            <person name="Hu X."/>
            <person name="Zhang T."/>
            <person name="Song X."/>
            <person name="Zhang H."/>
            <person name="Dai N."/>
            <person name="Sheng W."/>
            <person name="Hou X."/>
            <person name="Wei L."/>
        </authorList>
    </citation>
    <scope>NUCLEOTIDE SEQUENCE</scope>
    <source>
        <strain evidence="1">K16</strain>
        <tissue evidence="1">Leaf</tissue>
    </source>
</reference>
<proteinExistence type="predicted"/>
<accession>A0AAE1WQJ4</accession>